<dbReference type="HOGENOM" id="CLU_049426_1_0_11"/>
<feature type="chain" id="PRO_5038914506" description="Lipoprotein" evidence="2">
    <location>
        <begin position="28"/>
        <end position="343"/>
    </location>
</feature>
<organism evidence="3 4">
    <name type="scientific">Saccharomonospora cyanea NA-134</name>
    <dbReference type="NCBI Taxonomy" id="882082"/>
    <lineage>
        <taxon>Bacteria</taxon>
        <taxon>Bacillati</taxon>
        <taxon>Actinomycetota</taxon>
        <taxon>Actinomycetes</taxon>
        <taxon>Pseudonocardiales</taxon>
        <taxon>Pseudonocardiaceae</taxon>
        <taxon>Saccharomonospora</taxon>
    </lineage>
</organism>
<evidence type="ECO:0000313" key="3">
    <source>
        <dbReference type="EMBL" id="EHR61289.1"/>
    </source>
</evidence>
<dbReference type="Gene3D" id="2.130.10.10">
    <property type="entry name" value="YVTN repeat-like/Quinoprotein amine dehydrogenase"/>
    <property type="match status" value="1"/>
</dbReference>
<dbReference type="InterPro" id="IPR015943">
    <property type="entry name" value="WD40/YVTN_repeat-like_dom_sf"/>
</dbReference>
<feature type="compositionally biased region" description="Low complexity" evidence="1">
    <location>
        <begin position="42"/>
        <end position="58"/>
    </location>
</feature>
<dbReference type="EMBL" id="CM001440">
    <property type="protein sequence ID" value="EHR61289.1"/>
    <property type="molecule type" value="Genomic_DNA"/>
</dbReference>
<name>H5XCP3_9PSEU</name>
<feature type="signal peptide" evidence="2">
    <location>
        <begin position="1"/>
        <end position="27"/>
    </location>
</feature>
<proteinExistence type="predicted"/>
<keyword evidence="4" id="KW-1185">Reference proteome</keyword>
<feature type="region of interest" description="Disordered" evidence="1">
    <location>
        <begin position="41"/>
        <end position="61"/>
    </location>
</feature>
<dbReference type="eggNOG" id="COG3391">
    <property type="taxonomic scope" value="Bacteria"/>
</dbReference>
<evidence type="ECO:0000313" key="4">
    <source>
        <dbReference type="Proteomes" id="UP000002791"/>
    </source>
</evidence>
<dbReference type="OrthoDB" id="4446106at2"/>
<evidence type="ECO:0000256" key="2">
    <source>
        <dbReference type="SAM" id="SignalP"/>
    </source>
</evidence>
<gene>
    <name evidence="3" type="ORF">SaccyDRAFT_2415</name>
</gene>
<dbReference type="AlphaFoldDB" id="H5XCP3"/>
<evidence type="ECO:0008006" key="5">
    <source>
        <dbReference type="Google" id="ProtNLM"/>
    </source>
</evidence>
<dbReference type="RefSeq" id="WP_005456393.1">
    <property type="nucleotide sequence ID" value="NZ_CM001440.1"/>
</dbReference>
<sequence length="343" mass="35802">MRTRTSLPKLTFAALAAALVVPLAACSGEEEVTDELQVIDNPTAATAPPSPETTTAPEGSVIDVDGDVTAMATAQENGAVAVAVADPARVLLYDRDALAGPDPEPTVVELPGPAEDLTVAGAELLAPVPSENALARITLDGELRVTPAKGEPTGAAVLDGRALLSLRDRKGVGVLDDGRLEPVIAGGLNSADDVVVVDGKPIVLDRLRSAVFEVDIEGQDIGVGLRAGQGATNVVTDDYDRVFVTDTRSGGLLAFSVDPLLLRQLYPVPGGVYGMAYDSERDLLWVTLTARNEVVGFDVRGEEPTERYRYPTVRQPDSVTVDSETSRVVVGSATGEGIQVITP</sequence>
<dbReference type="STRING" id="882082.SaccyDRAFT_2415"/>
<dbReference type="SUPFAM" id="SSF101898">
    <property type="entry name" value="NHL repeat"/>
    <property type="match status" value="1"/>
</dbReference>
<accession>H5XCP3</accession>
<dbReference type="Proteomes" id="UP000002791">
    <property type="component" value="Chromosome"/>
</dbReference>
<keyword evidence="2" id="KW-0732">Signal</keyword>
<evidence type="ECO:0000256" key="1">
    <source>
        <dbReference type="SAM" id="MobiDB-lite"/>
    </source>
</evidence>
<protein>
    <recommendedName>
        <fullName evidence="5">Lipoprotein</fullName>
    </recommendedName>
</protein>
<reference evidence="3 4" key="1">
    <citation type="submission" date="2011-11" db="EMBL/GenBank/DDBJ databases">
        <title>The Noncontiguous Finished sequence of Saccharomonospora cyanea NA-134.</title>
        <authorList>
            <consortium name="US DOE Joint Genome Institute"/>
            <person name="Lucas S."/>
            <person name="Han J."/>
            <person name="Lapidus A."/>
            <person name="Cheng J.-F."/>
            <person name="Goodwin L."/>
            <person name="Pitluck S."/>
            <person name="Peters L."/>
            <person name="Ovchinnikova G."/>
            <person name="Lu M."/>
            <person name="Detter J.C."/>
            <person name="Han C."/>
            <person name="Tapia R."/>
            <person name="Land M."/>
            <person name="Hauser L."/>
            <person name="Kyrpides N."/>
            <person name="Ivanova N."/>
            <person name="Pagani I."/>
            <person name="Brambilla E.-M."/>
            <person name="Klenk H.-P."/>
            <person name="Woyke T."/>
        </authorList>
    </citation>
    <scope>NUCLEOTIDE SEQUENCE [LARGE SCALE GENOMIC DNA]</scope>
    <source>
        <strain evidence="3 4">NA-134</strain>
    </source>
</reference>